<keyword evidence="3" id="KW-1185">Reference proteome</keyword>
<feature type="region of interest" description="Disordered" evidence="1">
    <location>
        <begin position="1"/>
        <end position="23"/>
    </location>
</feature>
<evidence type="ECO:0000313" key="3">
    <source>
        <dbReference type="Proteomes" id="UP000054166"/>
    </source>
</evidence>
<dbReference type="AlphaFoldDB" id="A0A0C3EYF1"/>
<name>A0A0C3EYF1_PILCF</name>
<evidence type="ECO:0000313" key="2">
    <source>
        <dbReference type="EMBL" id="KIM77545.1"/>
    </source>
</evidence>
<dbReference type="OrthoDB" id="10679563at2759"/>
<dbReference type="EMBL" id="KN833024">
    <property type="protein sequence ID" value="KIM77545.1"/>
    <property type="molecule type" value="Genomic_DNA"/>
</dbReference>
<dbReference type="Proteomes" id="UP000054166">
    <property type="component" value="Unassembled WGS sequence"/>
</dbReference>
<sequence length="735" mass="81866">MAPSRSSDAIATDLPSPSPNLPQALKSAEDLRSEFRTLIMLLTLTAAINNNGHAILRYETGEVYRAPLEVTQRRGRRGVLDKKLLLDAFASIFVRDHEVIATAAASQPISVFAADGETQVWQLLAIQDDNDGYIVDENIKVRGITAIANPRGRIRRPWDPVLKPKKRQEFEGESCGEAKLARKGVPLPGLEGVEQLPTGKSSFKDISSENWSWIHKITATDDPTDHIATVADYYAACKQSATSNTTPDVPNTKNYMFSDFSRYLVASCWRKMRKRVIHWTSLGFLHILGKLDKARLQKIFDDHHTTLEPSSRMDTRLFEELRRMSAGSEDDVDVLGQIMKSYPISASEPQSSSKPARLIEALSQLQQGQSKHPLGAYTRDTCYEFHRLLVATIFCHGEMLKRFNKHYSDGNKKGCEQFANNILQVGTLLWRIAYSRLLFHHFSLLQAGAFLDLPTRASEYDYRAYASSFAHQCCGKHKDEGDRTKPDDNDIHLDGKNGNEAVGARQDHVHEGSGKGAAKGSEGWDETVGEVVDEQGSQEGAGAIGAHGGDQDEDKTVDEPADQGIDDDMDEEFRGMTRPLRSSTEGEVSEPGRALTFQRWIRLLVSHWASLEVITAHARDSPDIITMGVISIKHPDTAPDRGMKMNHWKTTIRELDPTLLVEPSDMDIFDGEAVISVLEKHMQTDDCHKIKVAFNYEPDDPNKFSAAHHCEMVMAGVITRATAPPEGTPRLLDQV</sequence>
<dbReference type="InParanoid" id="A0A0C3EYF1"/>
<dbReference type="HOGENOM" id="CLU_021112_0_0_1"/>
<reference evidence="2 3" key="1">
    <citation type="submission" date="2014-04" db="EMBL/GenBank/DDBJ databases">
        <authorList>
            <consortium name="DOE Joint Genome Institute"/>
            <person name="Kuo A."/>
            <person name="Tarkka M."/>
            <person name="Buscot F."/>
            <person name="Kohler A."/>
            <person name="Nagy L.G."/>
            <person name="Floudas D."/>
            <person name="Copeland A."/>
            <person name="Barry K.W."/>
            <person name="Cichocki N."/>
            <person name="Veneault-Fourrey C."/>
            <person name="LaButti K."/>
            <person name="Lindquist E.A."/>
            <person name="Lipzen A."/>
            <person name="Lundell T."/>
            <person name="Morin E."/>
            <person name="Murat C."/>
            <person name="Sun H."/>
            <person name="Tunlid A."/>
            <person name="Henrissat B."/>
            <person name="Grigoriev I.V."/>
            <person name="Hibbett D.S."/>
            <person name="Martin F."/>
            <person name="Nordberg H.P."/>
            <person name="Cantor M.N."/>
            <person name="Hua S.X."/>
        </authorList>
    </citation>
    <scope>NUCLEOTIDE SEQUENCE [LARGE SCALE GENOMIC DNA]</scope>
    <source>
        <strain evidence="2 3">F 1598</strain>
    </source>
</reference>
<protein>
    <submittedName>
        <fullName evidence="2">Uncharacterized protein</fullName>
    </submittedName>
</protein>
<accession>A0A0C3EYF1</accession>
<feature type="compositionally biased region" description="Acidic residues" evidence="1">
    <location>
        <begin position="551"/>
        <end position="571"/>
    </location>
</feature>
<feature type="region of interest" description="Disordered" evidence="1">
    <location>
        <begin position="476"/>
        <end position="500"/>
    </location>
</feature>
<evidence type="ECO:0000256" key="1">
    <source>
        <dbReference type="SAM" id="MobiDB-lite"/>
    </source>
</evidence>
<reference evidence="3" key="2">
    <citation type="submission" date="2015-01" db="EMBL/GenBank/DDBJ databases">
        <title>Evolutionary Origins and Diversification of the Mycorrhizal Mutualists.</title>
        <authorList>
            <consortium name="DOE Joint Genome Institute"/>
            <consortium name="Mycorrhizal Genomics Consortium"/>
            <person name="Kohler A."/>
            <person name="Kuo A."/>
            <person name="Nagy L.G."/>
            <person name="Floudas D."/>
            <person name="Copeland A."/>
            <person name="Barry K.W."/>
            <person name="Cichocki N."/>
            <person name="Veneault-Fourrey C."/>
            <person name="LaButti K."/>
            <person name="Lindquist E.A."/>
            <person name="Lipzen A."/>
            <person name="Lundell T."/>
            <person name="Morin E."/>
            <person name="Murat C."/>
            <person name="Riley R."/>
            <person name="Ohm R."/>
            <person name="Sun H."/>
            <person name="Tunlid A."/>
            <person name="Henrissat B."/>
            <person name="Grigoriev I.V."/>
            <person name="Hibbett D.S."/>
            <person name="Martin F."/>
        </authorList>
    </citation>
    <scope>NUCLEOTIDE SEQUENCE [LARGE SCALE GENOMIC DNA]</scope>
    <source>
        <strain evidence="3">F 1598</strain>
    </source>
</reference>
<gene>
    <name evidence="2" type="ORF">PILCRDRAFT_617712</name>
</gene>
<organism evidence="2 3">
    <name type="scientific">Piloderma croceum (strain F 1598)</name>
    <dbReference type="NCBI Taxonomy" id="765440"/>
    <lineage>
        <taxon>Eukaryota</taxon>
        <taxon>Fungi</taxon>
        <taxon>Dikarya</taxon>
        <taxon>Basidiomycota</taxon>
        <taxon>Agaricomycotina</taxon>
        <taxon>Agaricomycetes</taxon>
        <taxon>Agaricomycetidae</taxon>
        <taxon>Atheliales</taxon>
        <taxon>Atheliaceae</taxon>
        <taxon>Piloderma</taxon>
    </lineage>
</organism>
<feature type="region of interest" description="Disordered" evidence="1">
    <location>
        <begin position="536"/>
        <end position="572"/>
    </location>
</feature>
<feature type="compositionally biased region" description="Basic and acidic residues" evidence="1">
    <location>
        <begin position="476"/>
        <end position="497"/>
    </location>
</feature>
<proteinExistence type="predicted"/>